<sequence length="224" mass="23917">MGAGGSVARDLFDKLARRYDEWYIRHRDLYRAELEAVAALGCAGGVEVGVGSGRFAGPLGLRAGVDVSRGMLKLAPRELDLVEAAAESLPLRRGAYPCALFVVTLCFLQDPAKALAEAAEAAERVVACIVPRGSPWGLYYVAQAAAGHPFYSHAKFYTVAEVVEMAKAAGLTPARAVAALEGGPPGGYERPRPVSLEEAERYGFACVEFIKRSREGRHEGGGRH</sequence>
<evidence type="ECO:0000313" key="3">
    <source>
        <dbReference type="Proteomes" id="UP000001431"/>
    </source>
</evidence>
<reference evidence="2" key="1">
    <citation type="submission" date="2007-02" db="EMBL/GenBank/DDBJ databases">
        <title>Complete sequence of Pyrobaculum calidifontis JCM 11548.</title>
        <authorList>
            <consortium name="US DOE Joint Genome Institute"/>
            <person name="Copeland A."/>
            <person name="Lucas S."/>
            <person name="Lapidus A."/>
            <person name="Barry K."/>
            <person name="Glavina del Rio T."/>
            <person name="Dalin E."/>
            <person name="Tice H."/>
            <person name="Pitluck S."/>
            <person name="Chain P."/>
            <person name="Malfatti S."/>
            <person name="Shin M."/>
            <person name="Vergez L."/>
            <person name="Schmutz J."/>
            <person name="Larimer F."/>
            <person name="Land M."/>
            <person name="Hauser L."/>
            <person name="Kyrpides N."/>
            <person name="Mikhailova N."/>
            <person name="Cozen A.E."/>
            <person name="Fitz-Gibbon S.T."/>
            <person name="House C.H."/>
            <person name="Saltikov C."/>
            <person name="Lowe T.M."/>
            <person name="Richardson P."/>
        </authorList>
    </citation>
    <scope>NUCLEOTIDE SEQUENCE [LARGE SCALE GENOMIC DNA]</scope>
    <source>
        <strain evidence="2">JCM 11548</strain>
    </source>
</reference>
<evidence type="ECO:0000259" key="1">
    <source>
        <dbReference type="Pfam" id="PF08241"/>
    </source>
</evidence>
<dbReference type="SUPFAM" id="SSF53335">
    <property type="entry name" value="S-adenosyl-L-methionine-dependent methyltransferases"/>
    <property type="match status" value="1"/>
</dbReference>
<dbReference type="OrthoDB" id="1018at2157"/>
<dbReference type="Gene3D" id="3.40.50.150">
    <property type="entry name" value="Vaccinia Virus protein VP39"/>
    <property type="match status" value="1"/>
</dbReference>
<dbReference type="EMBL" id="CP000561">
    <property type="protein sequence ID" value="ABO08738.1"/>
    <property type="molecule type" value="Genomic_DNA"/>
</dbReference>
<dbReference type="RefSeq" id="WP_011849996.1">
    <property type="nucleotide sequence ID" value="NC_009073.1"/>
</dbReference>
<keyword evidence="2" id="KW-0808">Transferase</keyword>
<dbReference type="GO" id="GO:0008757">
    <property type="term" value="F:S-adenosylmethionine-dependent methyltransferase activity"/>
    <property type="evidence" value="ECO:0007669"/>
    <property type="project" value="InterPro"/>
</dbReference>
<dbReference type="GeneID" id="4910067"/>
<keyword evidence="3" id="KW-1185">Reference proteome</keyword>
<dbReference type="KEGG" id="pcl:Pcal_1314"/>
<gene>
    <name evidence="2" type="ordered locus">Pcal_1314</name>
</gene>
<proteinExistence type="predicted"/>
<accession>A3MVS1</accession>
<dbReference type="eggNOG" id="arCOG01773">
    <property type="taxonomic scope" value="Archaea"/>
</dbReference>
<dbReference type="AlphaFoldDB" id="A3MVS1"/>
<evidence type="ECO:0000313" key="2">
    <source>
        <dbReference type="EMBL" id="ABO08738.1"/>
    </source>
</evidence>
<keyword evidence="2" id="KW-0489">Methyltransferase</keyword>
<dbReference type="HOGENOM" id="CLU_037990_14_1_2"/>
<protein>
    <submittedName>
        <fullName evidence="2">Methyltransferase type 11</fullName>
    </submittedName>
</protein>
<dbReference type="InterPro" id="IPR013216">
    <property type="entry name" value="Methyltransf_11"/>
</dbReference>
<name>A3MVS1_PYRCJ</name>
<dbReference type="GO" id="GO:0032259">
    <property type="term" value="P:methylation"/>
    <property type="evidence" value="ECO:0007669"/>
    <property type="project" value="UniProtKB-KW"/>
</dbReference>
<dbReference type="Proteomes" id="UP000001431">
    <property type="component" value="Chromosome"/>
</dbReference>
<organism evidence="2 3">
    <name type="scientific">Pyrobaculum calidifontis (strain DSM 21063 / JCM 11548 / VA1)</name>
    <dbReference type="NCBI Taxonomy" id="410359"/>
    <lineage>
        <taxon>Archaea</taxon>
        <taxon>Thermoproteota</taxon>
        <taxon>Thermoprotei</taxon>
        <taxon>Thermoproteales</taxon>
        <taxon>Thermoproteaceae</taxon>
        <taxon>Pyrobaculum</taxon>
    </lineage>
</organism>
<feature type="domain" description="Methyltransferase type 11" evidence="1">
    <location>
        <begin position="46"/>
        <end position="119"/>
    </location>
</feature>
<dbReference type="InterPro" id="IPR029063">
    <property type="entry name" value="SAM-dependent_MTases_sf"/>
</dbReference>
<dbReference type="STRING" id="410359.Pcal_1314"/>
<dbReference type="Pfam" id="PF08241">
    <property type="entry name" value="Methyltransf_11"/>
    <property type="match status" value="1"/>
</dbReference>